<dbReference type="PANTHER" id="PTHR48010">
    <property type="entry name" value="OS05G0588300 PROTEIN"/>
    <property type="match status" value="1"/>
</dbReference>
<proteinExistence type="predicted"/>
<evidence type="ECO:0000259" key="3">
    <source>
        <dbReference type="PROSITE" id="PS50011"/>
    </source>
</evidence>
<feature type="binding site" evidence="1">
    <location>
        <position position="88"/>
    </location>
    <ligand>
        <name>ATP</name>
        <dbReference type="ChEBI" id="CHEBI:30616"/>
    </ligand>
</feature>
<evidence type="ECO:0000313" key="4">
    <source>
        <dbReference type="EMBL" id="KAH0873672.1"/>
    </source>
</evidence>
<dbReference type="InterPro" id="IPR011009">
    <property type="entry name" value="Kinase-like_dom_sf"/>
</dbReference>
<keyword evidence="1" id="KW-0547">Nucleotide-binding</keyword>
<evidence type="ECO:0000256" key="1">
    <source>
        <dbReference type="PROSITE-ProRule" id="PRU10141"/>
    </source>
</evidence>
<dbReference type="EMBL" id="JAGKQM010000016">
    <property type="protein sequence ID" value="KAH0873672.1"/>
    <property type="molecule type" value="Genomic_DNA"/>
</dbReference>
<dbReference type="PANTHER" id="PTHR48010:SF1">
    <property type="entry name" value="PROTEIN KINASE DOMAIN-CONTAINING PROTEIN"/>
    <property type="match status" value="1"/>
</dbReference>
<protein>
    <recommendedName>
        <fullName evidence="3">Protein kinase domain-containing protein</fullName>
    </recommendedName>
</protein>
<reference evidence="4 5" key="1">
    <citation type="submission" date="2021-05" db="EMBL/GenBank/DDBJ databases">
        <title>Genome Assembly of Synthetic Allotetraploid Brassica napus Reveals Homoeologous Exchanges between Subgenomes.</title>
        <authorList>
            <person name="Davis J.T."/>
        </authorList>
    </citation>
    <scope>NUCLEOTIDE SEQUENCE [LARGE SCALE GENOMIC DNA]</scope>
    <source>
        <strain evidence="5">cv. Da-Ae</strain>
        <tissue evidence="4">Seedling</tissue>
    </source>
</reference>
<evidence type="ECO:0000256" key="2">
    <source>
        <dbReference type="SAM" id="MobiDB-lite"/>
    </source>
</evidence>
<evidence type="ECO:0000313" key="5">
    <source>
        <dbReference type="Proteomes" id="UP000824890"/>
    </source>
</evidence>
<keyword evidence="5" id="KW-1185">Reference proteome</keyword>
<feature type="compositionally biased region" description="Basic residues" evidence="2">
    <location>
        <begin position="360"/>
        <end position="371"/>
    </location>
</feature>
<feature type="domain" description="Protein kinase" evidence="3">
    <location>
        <begin position="59"/>
        <end position="355"/>
    </location>
</feature>
<name>A0ABQ7Z0F5_BRANA</name>
<dbReference type="InterPro" id="IPR050994">
    <property type="entry name" value="At_inactive_RLKs"/>
</dbReference>
<gene>
    <name evidence="4" type="ORF">HID58_071034</name>
</gene>
<feature type="region of interest" description="Disordered" evidence="2">
    <location>
        <begin position="353"/>
        <end position="379"/>
    </location>
</feature>
<dbReference type="Pfam" id="PF07714">
    <property type="entry name" value="PK_Tyr_Ser-Thr"/>
    <property type="match status" value="1"/>
</dbReference>
<dbReference type="Proteomes" id="UP000824890">
    <property type="component" value="Unassembled WGS sequence"/>
</dbReference>
<sequence>MMAWCLRKKRYVKAKLSWKSKKKNLSPSGNWQPEDDSDEGKIVFFGGSNYTFDLDDLLAASAEILGRGAFGSTYKVAVDDDTATVVVKRLERVVVGRREFEQTMEIVGSIKHENVAELKAYYYSKNDKLAVYSYYSKGNLFEVLHGKLSLNPHCRKPKNSINLCAGENGVSLDWESRLRIAIGAARGLAIIHEADDRKLVHGNIKSSTIFIDSQCNGCICDLGLTAITRSLPQASICSSGYHAPEVTDRRKCTQFSDVYSFGVVLLELLTGKSPASPLPGEGNMDLASWIRSVVSKEWTGEVFDIELMKQIGIEEEMVEMLQIGLACVALNPQDRPHAAEVVKMLRDIRTLDPEYESKTTRMKPNRRRRDRSRSEIGGSDRAKELEEMGLWIGVHADDDDERNESVVSGDFGLLERPVAPFLEELQLGFVIGRGSSL</sequence>
<dbReference type="InterPro" id="IPR001245">
    <property type="entry name" value="Ser-Thr/Tyr_kinase_cat_dom"/>
</dbReference>
<dbReference type="Gene3D" id="3.30.200.20">
    <property type="entry name" value="Phosphorylase Kinase, domain 1"/>
    <property type="match status" value="1"/>
</dbReference>
<dbReference type="SUPFAM" id="SSF56112">
    <property type="entry name" value="Protein kinase-like (PK-like)"/>
    <property type="match status" value="1"/>
</dbReference>
<keyword evidence="1" id="KW-0067">ATP-binding</keyword>
<comment type="caution">
    <text evidence="4">The sequence shown here is derived from an EMBL/GenBank/DDBJ whole genome shotgun (WGS) entry which is preliminary data.</text>
</comment>
<dbReference type="InterPro" id="IPR000719">
    <property type="entry name" value="Prot_kinase_dom"/>
</dbReference>
<dbReference type="Gene3D" id="1.10.510.10">
    <property type="entry name" value="Transferase(Phosphotransferase) domain 1"/>
    <property type="match status" value="1"/>
</dbReference>
<organism evidence="4 5">
    <name type="scientific">Brassica napus</name>
    <name type="common">Rape</name>
    <dbReference type="NCBI Taxonomy" id="3708"/>
    <lineage>
        <taxon>Eukaryota</taxon>
        <taxon>Viridiplantae</taxon>
        <taxon>Streptophyta</taxon>
        <taxon>Embryophyta</taxon>
        <taxon>Tracheophyta</taxon>
        <taxon>Spermatophyta</taxon>
        <taxon>Magnoliopsida</taxon>
        <taxon>eudicotyledons</taxon>
        <taxon>Gunneridae</taxon>
        <taxon>Pentapetalae</taxon>
        <taxon>rosids</taxon>
        <taxon>malvids</taxon>
        <taxon>Brassicales</taxon>
        <taxon>Brassicaceae</taxon>
        <taxon>Brassiceae</taxon>
        <taxon>Brassica</taxon>
    </lineage>
</organism>
<dbReference type="InterPro" id="IPR017441">
    <property type="entry name" value="Protein_kinase_ATP_BS"/>
</dbReference>
<dbReference type="PROSITE" id="PS50011">
    <property type="entry name" value="PROTEIN_KINASE_DOM"/>
    <property type="match status" value="1"/>
</dbReference>
<accession>A0ABQ7Z0F5</accession>
<dbReference type="PROSITE" id="PS00107">
    <property type="entry name" value="PROTEIN_KINASE_ATP"/>
    <property type="match status" value="1"/>
</dbReference>